<dbReference type="Pfam" id="PF26563">
    <property type="entry name" value="Rv3660c_N"/>
    <property type="match status" value="1"/>
</dbReference>
<dbReference type="InterPro" id="IPR022521">
    <property type="entry name" value="Rv3660c"/>
</dbReference>
<dbReference type="PANTHER" id="PTHR43384:SF11">
    <property type="entry name" value="SEPTUM SITE DETERMINING PROTEIN"/>
    <property type="match status" value="1"/>
</dbReference>
<sequence length="358" mass="36252">MNSSNGILAVVVDAILLRDVDRVAAAASVRIVHVDSPSSRKAWLAASAVVLDLAGARRCAELGLPRRDRVLVVGTAEPNPELWHVAISVGAQRVLSLPADEAALVSELSDAAYSATDDGRRGAVLAVVGGCGGAGASVFATALAHAATTSLLVDVDPWGGGIDLTLGSERDAGLRWPDLAIGGGRVGYAALSAALPSRHGVTVLSAGQTGGEIDAGALTAVVDGACRAGVTTVCDLPRRATPAVGAALDAADLVVLVTPADVRSCAAATAVGRWLVEANPNVGLVVRGPAPGGLRAADVSRIAGLPLLASMRTQPGLAAELERDGLRPRRRSPLMSAARKVLEVLHRQPGATDKQLVA</sequence>
<dbReference type="RefSeq" id="WP_142555437.1">
    <property type="nucleotide sequence ID" value="NZ_VIFX01000053.1"/>
</dbReference>
<dbReference type="GO" id="GO:0005524">
    <property type="term" value="F:ATP binding"/>
    <property type="evidence" value="ECO:0007669"/>
    <property type="project" value="TreeGrafter"/>
</dbReference>
<evidence type="ECO:0000259" key="1">
    <source>
        <dbReference type="Pfam" id="PF26563"/>
    </source>
</evidence>
<dbReference type="GO" id="GO:0051782">
    <property type="term" value="P:negative regulation of cell division"/>
    <property type="evidence" value="ECO:0007669"/>
    <property type="project" value="TreeGrafter"/>
</dbReference>
<dbReference type="Proteomes" id="UP000315759">
    <property type="component" value="Unassembled WGS sequence"/>
</dbReference>
<accession>A0A544VSS2</accession>
<evidence type="ECO:0000313" key="2">
    <source>
        <dbReference type="EMBL" id="TQR83035.1"/>
    </source>
</evidence>
<feature type="domain" description="Rv3660c-like CheY-like N-terminal" evidence="1">
    <location>
        <begin position="10"/>
        <end position="115"/>
    </location>
</feature>
<dbReference type="InterPro" id="IPR050625">
    <property type="entry name" value="ParA/MinD_ATPase"/>
</dbReference>
<dbReference type="InterPro" id="IPR027417">
    <property type="entry name" value="P-loop_NTPase"/>
</dbReference>
<name>A0A544VSS2_9MYCO</name>
<organism evidence="2 3">
    <name type="scientific">Mycolicibacterium hodleri</name>
    <dbReference type="NCBI Taxonomy" id="49897"/>
    <lineage>
        <taxon>Bacteria</taxon>
        <taxon>Bacillati</taxon>
        <taxon>Actinomycetota</taxon>
        <taxon>Actinomycetes</taxon>
        <taxon>Mycobacteriales</taxon>
        <taxon>Mycobacteriaceae</taxon>
        <taxon>Mycolicibacterium</taxon>
    </lineage>
</organism>
<dbReference type="GO" id="GO:0005829">
    <property type="term" value="C:cytosol"/>
    <property type="evidence" value="ECO:0007669"/>
    <property type="project" value="TreeGrafter"/>
</dbReference>
<keyword evidence="3" id="KW-1185">Reference proteome</keyword>
<dbReference type="Gene3D" id="3.40.50.300">
    <property type="entry name" value="P-loop containing nucleotide triphosphate hydrolases"/>
    <property type="match status" value="1"/>
</dbReference>
<dbReference type="AlphaFoldDB" id="A0A544VSS2"/>
<dbReference type="GO" id="GO:0016887">
    <property type="term" value="F:ATP hydrolysis activity"/>
    <property type="evidence" value="ECO:0007669"/>
    <property type="project" value="TreeGrafter"/>
</dbReference>
<evidence type="ECO:0000313" key="3">
    <source>
        <dbReference type="Proteomes" id="UP000315759"/>
    </source>
</evidence>
<reference evidence="2 3" key="1">
    <citation type="submission" date="2018-10" db="EMBL/GenBank/DDBJ databases">
        <title>Draft genome of Mycobacterium hodleri strain B.</title>
        <authorList>
            <person name="Amande T.J."/>
            <person name="Mcgenity T.J."/>
        </authorList>
    </citation>
    <scope>NUCLEOTIDE SEQUENCE [LARGE SCALE GENOMIC DNA]</scope>
    <source>
        <strain evidence="2 3">B</strain>
    </source>
</reference>
<proteinExistence type="predicted"/>
<dbReference type="InterPro" id="IPR059050">
    <property type="entry name" value="Rv3660c_N"/>
</dbReference>
<dbReference type="SUPFAM" id="SSF52540">
    <property type="entry name" value="P-loop containing nucleoside triphosphate hydrolases"/>
    <property type="match status" value="1"/>
</dbReference>
<dbReference type="GO" id="GO:0009898">
    <property type="term" value="C:cytoplasmic side of plasma membrane"/>
    <property type="evidence" value="ECO:0007669"/>
    <property type="project" value="TreeGrafter"/>
</dbReference>
<comment type="caution">
    <text evidence="2">The sequence shown here is derived from an EMBL/GenBank/DDBJ whole genome shotgun (WGS) entry which is preliminary data.</text>
</comment>
<protein>
    <submittedName>
        <fullName evidence="2">AAA family ATPase</fullName>
    </submittedName>
</protein>
<dbReference type="NCBIfam" id="TIGR03815">
    <property type="entry name" value="CpaE_hom_Actino"/>
    <property type="match status" value="1"/>
</dbReference>
<gene>
    <name evidence="2" type="ORF">D8S82_29220</name>
</gene>
<dbReference type="PANTHER" id="PTHR43384">
    <property type="entry name" value="SEPTUM SITE-DETERMINING PROTEIN MIND HOMOLOG, CHLOROPLASTIC-RELATED"/>
    <property type="match status" value="1"/>
</dbReference>
<dbReference type="EMBL" id="VIFX01000053">
    <property type="protein sequence ID" value="TQR83035.1"/>
    <property type="molecule type" value="Genomic_DNA"/>
</dbReference>